<feature type="domain" description="Thiamine pyrophosphate enzyme central" evidence="4">
    <location>
        <begin position="187"/>
        <end position="320"/>
    </location>
</feature>
<organism evidence="7 8">
    <name type="scientific">Euzebya pacifica</name>
    <dbReference type="NCBI Taxonomy" id="1608957"/>
    <lineage>
        <taxon>Bacteria</taxon>
        <taxon>Bacillati</taxon>
        <taxon>Actinomycetota</taxon>
        <taxon>Nitriliruptoria</taxon>
        <taxon>Euzebyales</taxon>
    </lineage>
</organism>
<dbReference type="InterPro" id="IPR045229">
    <property type="entry name" value="TPP_enz"/>
</dbReference>
<feature type="domain" description="Thiamine pyrophosphate enzyme TPP-binding" evidence="5">
    <location>
        <begin position="382"/>
        <end position="529"/>
    </location>
</feature>
<dbReference type="GO" id="GO:0003984">
    <property type="term" value="F:acetolactate synthase activity"/>
    <property type="evidence" value="ECO:0007669"/>
    <property type="project" value="TreeGrafter"/>
</dbReference>
<dbReference type="InterPro" id="IPR000399">
    <property type="entry name" value="TPP-bd_CS"/>
</dbReference>
<dbReference type="InterPro" id="IPR012001">
    <property type="entry name" value="Thiamin_PyroP_enz_TPP-bd_dom"/>
</dbReference>
<dbReference type="Pfam" id="PF02775">
    <property type="entry name" value="TPP_enzyme_C"/>
    <property type="match status" value="1"/>
</dbReference>
<dbReference type="InterPro" id="IPR012000">
    <property type="entry name" value="Thiamin_PyroP_enz_cen_dom"/>
</dbReference>
<evidence type="ECO:0000313" key="8">
    <source>
        <dbReference type="Proteomes" id="UP000264006"/>
    </source>
</evidence>
<dbReference type="Pfam" id="PF02776">
    <property type="entry name" value="TPP_enzyme_N"/>
    <property type="match status" value="1"/>
</dbReference>
<dbReference type="GO" id="GO:0030976">
    <property type="term" value="F:thiamine pyrophosphate binding"/>
    <property type="evidence" value="ECO:0007669"/>
    <property type="project" value="InterPro"/>
</dbReference>
<dbReference type="InterPro" id="IPR029035">
    <property type="entry name" value="DHS-like_NAD/FAD-binding_dom"/>
</dbReference>
<comment type="similarity">
    <text evidence="1 3">Belongs to the TPP enzyme family.</text>
</comment>
<dbReference type="GO" id="GO:0009097">
    <property type="term" value="P:isoleucine biosynthetic process"/>
    <property type="evidence" value="ECO:0007669"/>
    <property type="project" value="TreeGrafter"/>
</dbReference>
<dbReference type="KEGG" id="euz:DVS28_a2120"/>
<dbReference type="SUPFAM" id="SSF52467">
    <property type="entry name" value="DHS-like NAD/FAD-binding domain"/>
    <property type="match status" value="1"/>
</dbReference>
<dbReference type="AlphaFoldDB" id="A0A346XX56"/>
<evidence type="ECO:0000256" key="2">
    <source>
        <dbReference type="ARBA" id="ARBA00023052"/>
    </source>
</evidence>
<dbReference type="InterPro" id="IPR011766">
    <property type="entry name" value="TPP_enzyme_TPP-bd"/>
</dbReference>
<evidence type="ECO:0000256" key="1">
    <source>
        <dbReference type="ARBA" id="ARBA00007812"/>
    </source>
</evidence>
<protein>
    <submittedName>
        <fullName evidence="7">Acetolactate synthase large subunit</fullName>
    </submittedName>
</protein>
<dbReference type="GO" id="GO:0000287">
    <property type="term" value="F:magnesium ion binding"/>
    <property type="evidence" value="ECO:0007669"/>
    <property type="project" value="InterPro"/>
</dbReference>
<dbReference type="Proteomes" id="UP000264006">
    <property type="component" value="Chromosome"/>
</dbReference>
<evidence type="ECO:0000259" key="4">
    <source>
        <dbReference type="Pfam" id="PF00205"/>
    </source>
</evidence>
<dbReference type="EMBL" id="CP031165">
    <property type="protein sequence ID" value="AXV06803.1"/>
    <property type="molecule type" value="Genomic_DNA"/>
</dbReference>
<evidence type="ECO:0000259" key="5">
    <source>
        <dbReference type="Pfam" id="PF02775"/>
    </source>
</evidence>
<dbReference type="PANTHER" id="PTHR18968">
    <property type="entry name" value="THIAMINE PYROPHOSPHATE ENZYMES"/>
    <property type="match status" value="1"/>
</dbReference>
<proteinExistence type="inferred from homology"/>
<dbReference type="Pfam" id="PF00205">
    <property type="entry name" value="TPP_enzyme_M"/>
    <property type="match status" value="1"/>
</dbReference>
<dbReference type="PROSITE" id="PS00187">
    <property type="entry name" value="TPP_ENZYMES"/>
    <property type="match status" value="1"/>
</dbReference>
<feature type="domain" description="Thiamine pyrophosphate enzyme N-terminal TPP-binding" evidence="6">
    <location>
        <begin position="1"/>
        <end position="115"/>
    </location>
</feature>
<dbReference type="NCBIfam" id="NF006187">
    <property type="entry name" value="PRK08322.1"/>
    <property type="match status" value="1"/>
</dbReference>
<accession>A0A346XX56</accession>
<reference evidence="7 8" key="1">
    <citation type="submission" date="2018-09" db="EMBL/GenBank/DDBJ databases">
        <title>Complete genome sequence of Euzebya sp. DY32-46 isolated from seawater of Pacific Ocean.</title>
        <authorList>
            <person name="Xu L."/>
            <person name="Wu Y.-H."/>
            <person name="Xu X.-W."/>
        </authorList>
    </citation>
    <scope>NUCLEOTIDE SEQUENCE [LARGE SCALE GENOMIC DNA]</scope>
    <source>
        <strain evidence="7 8">DY32-46</strain>
    </source>
</reference>
<sequence>MKASDLFLKCLEAEGVRYIFGVPGEENADVMISLLDSDIEFIICRHEQGAAFMADLYGRMTGEPGVCLGTLGPGATNLMTGVANADMDNSPLVVITGQGATTRLHKDSHQAMDVVRMFEPVTKWSQTIWDAENITEVTRKAFKIARAEHPGATHIELPEDVAKVDIDDEPIIPGMKVRRPAAEEKAVARAMEVLAGAERPIILAGHGCIRTRVSTQLNRMVDETGMYATTTFMGKGAISDRHPQSLFAAGLGARDHVIDAFEDADCVIAVGYDFTEWHPEKWNVGPHKQIIHIDFQPSEVDAHYRPEVEVVGDLANALWQMNEAITDDHRDMGWDRLERMRRTLEFEILEEFSLDGGFPVKPQRALHDIRAELADDDILISDVGAHKMWTARHYPTYEPNTCIISNGFCSMGIALPGAIGAKLVHPDKKVVGLMGDGGFMMNIQELDTAFQYEVAPTYVVWDDSSYGLIAWKQEAHFGRTSHTTMRHNDLVAVAKGFGAHAVRIESADEFRPALKEAFAITDRPSVIVVPIDYSENMKLTKRLGQLLPH</sequence>
<dbReference type="CDD" id="cd07035">
    <property type="entry name" value="TPP_PYR_POX_like"/>
    <property type="match status" value="1"/>
</dbReference>
<gene>
    <name evidence="7" type="ORF">DVS28_a2120</name>
</gene>
<dbReference type="GO" id="GO:0005948">
    <property type="term" value="C:acetolactate synthase complex"/>
    <property type="evidence" value="ECO:0007669"/>
    <property type="project" value="TreeGrafter"/>
</dbReference>
<dbReference type="PANTHER" id="PTHR18968:SF129">
    <property type="entry name" value="ACETOLACTATE SYNTHASE"/>
    <property type="match status" value="1"/>
</dbReference>
<dbReference type="Gene3D" id="3.40.50.1220">
    <property type="entry name" value="TPP-binding domain"/>
    <property type="match status" value="1"/>
</dbReference>
<dbReference type="GO" id="GO:0050660">
    <property type="term" value="F:flavin adenine dinucleotide binding"/>
    <property type="evidence" value="ECO:0007669"/>
    <property type="project" value="TreeGrafter"/>
</dbReference>
<evidence type="ECO:0000259" key="6">
    <source>
        <dbReference type="Pfam" id="PF02776"/>
    </source>
</evidence>
<evidence type="ECO:0000313" key="7">
    <source>
        <dbReference type="EMBL" id="AXV06803.1"/>
    </source>
</evidence>
<keyword evidence="8" id="KW-1185">Reference proteome</keyword>
<dbReference type="SUPFAM" id="SSF52518">
    <property type="entry name" value="Thiamin diphosphate-binding fold (THDP-binding)"/>
    <property type="match status" value="2"/>
</dbReference>
<dbReference type="InterPro" id="IPR029061">
    <property type="entry name" value="THDP-binding"/>
</dbReference>
<dbReference type="GO" id="GO:0009099">
    <property type="term" value="P:L-valine biosynthetic process"/>
    <property type="evidence" value="ECO:0007669"/>
    <property type="project" value="TreeGrafter"/>
</dbReference>
<dbReference type="OrthoDB" id="4494979at2"/>
<name>A0A346XX56_9ACTN</name>
<dbReference type="Gene3D" id="3.40.50.970">
    <property type="match status" value="2"/>
</dbReference>
<keyword evidence="2 3" id="KW-0786">Thiamine pyrophosphate</keyword>
<dbReference type="RefSeq" id="WP_114591397.1">
    <property type="nucleotide sequence ID" value="NZ_CP031165.1"/>
</dbReference>
<evidence type="ECO:0000256" key="3">
    <source>
        <dbReference type="RuleBase" id="RU362132"/>
    </source>
</evidence>
<dbReference type="FunFam" id="3.40.50.970:FF:000007">
    <property type="entry name" value="Acetolactate synthase"/>
    <property type="match status" value="1"/>
</dbReference>